<feature type="region of interest" description="Disordered" evidence="1">
    <location>
        <begin position="700"/>
        <end position="720"/>
    </location>
</feature>
<evidence type="ECO:0000313" key="2">
    <source>
        <dbReference type="EMBL" id="KAL2270059.1"/>
    </source>
</evidence>
<feature type="compositionally biased region" description="Low complexity" evidence="1">
    <location>
        <begin position="656"/>
        <end position="667"/>
    </location>
</feature>
<feature type="region of interest" description="Disordered" evidence="1">
    <location>
        <begin position="850"/>
        <end position="885"/>
    </location>
</feature>
<dbReference type="GeneID" id="98123136"/>
<feature type="compositionally biased region" description="Pro residues" evidence="1">
    <location>
        <begin position="378"/>
        <end position="389"/>
    </location>
</feature>
<feature type="compositionally biased region" description="Basic and acidic residues" evidence="1">
    <location>
        <begin position="484"/>
        <end position="499"/>
    </location>
</feature>
<feature type="compositionally biased region" description="Basic and acidic residues" evidence="1">
    <location>
        <begin position="621"/>
        <end position="633"/>
    </location>
</feature>
<organism evidence="2 3">
    <name type="scientific">Remersonia thermophila</name>
    <dbReference type="NCBI Taxonomy" id="72144"/>
    <lineage>
        <taxon>Eukaryota</taxon>
        <taxon>Fungi</taxon>
        <taxon>Dikarya</taxon>
        <taxon>Ascomycota</taxon>
        <taxon>Pezizomycotina</taxon>
        <taxon>Sordariomycetes</taxon>
        <taxon>Sordariomycetidae</taxon>
        <taxon>Sordariales</taxon>
        <taxon>Sordariales incertae sedis</taxon>
        <taxon>Remersonia</taxon>
    </lineage>
</organism>
<comment type="caution">
    <text evidence="2">The sequence shown here is derived from an EMBL/GenBank/DDBJ whole genome shotgun (WGS) entry which is preliminary data.</text>
</comment>
<feature type="region of interest" description="Disordered" evidence="1">
    <location>
        <begin position="798"/>
        <end position="818"/>
    </location>
</feature>
<accession>A0ABR4DKH6</accession>
<feature type="compositionally biased region" description="Polar residues" evidence="1">
    <location>
        <begin position="346"/>
        <end position="364"/>
    </location>
</feature>
<sequence>MIADTSAPSILDRRSPNAASMAFAQPPPTHLSEVQQLPIVLVPDCDDDDEDEDNRRAGSGLELDTRPRQEEPPPPPVPQHPMPSMQHAFAESLIESTKTGGAAKPKLRTGDAKARREALLDGGARDPPPTALWRFRPGQMTHELCRLMAQISFGVYLLLNGMANSQLLVVSILQGHIDEVDEFLETTLEDVDLATRDVEDRIKHLKLPMDNISVFERMLEERRFRAQILDGNRKIDHIVARTQAALDQTNTDLAEGLAATRDFTIYLAEQQHGSWRRERPDVIDIYDAMKGNTDGWFNAFMDLQAKCSALNALIVRLTDMVAEMDRRAGEAERRTQERSHEVQAQEVRSQETSSQSARTPQHSPRPSDASSSIITTPPASPPIKVPNSPPRLSLRLSIIDTGDFSIDTELVAVTEEQDRPAEKLSDERLSEQKPTEEKPSECRPNEDKPSENEGAPRKSVLEVTSRSPPPEESPPASPPPASPTEEHRPLSPPTRDPRRLSKSPSVLLDVPRIEAPQEETLKEQAPQEEPPKEEEPEEEEPSKEEPPKKEPSKEEPSKGQPETGNAEAEKEDSPLYMLQPRTYTPVPPSPLPSPRPDAQPKRPPPPSPRVAERPQQPSPRATERPKKELEVRVQQRPRGTSPRPPVEVREVETRRPTTSSSESSVESAAQVTLTHAQPRVEQVRSMPQVFKPRVVEIGAKAEGRTGSRPAARRPQQPLLGPNFAQAPEVVIPADPEVATAEAVSATTSNLVQRTSLRQRVSLKTTPPESIQVPPPQKLNLQPVHGGLQRAATYQAPDSAYGSDMERGPVNPMASASSIPSLADFKPPFAQQANISIPSPLSDRQFFRPVQASPHSPLQQQAPPRPHTSGTVGPHHIPVPPPRCPPSAMGMSFVSSSGGTMAEGKAVKKKRSAFGWLKKAFALDEEERMAFEQRRQQQIENLYLQPKSQEFLDGKRIRPRQDHY</sequence>
<proteinExistence type="predicted"/>
<feature type="region of interest" description="Disordered" evidence="1">
    <location>
        <begin position="328"/>
        <end position="391"/>
    </location>
</feature>
<dbReference type="Proteomes" id="UP001600064">
    <property type="component" value="Unassembled WGS sequence"/>
</dbReference>
<reference evidence="2 3" key="1">
    <citation type="journal article" date="2024" name="Commun. Biol.">
        <title>Comparative genomic analysis of thermophilic fungi reveals convergent evolutionary adaptations and gene losses.</title>
        <authorList>
            <person name="Steindorff A.S."/>
            <person name="Aguilar-Pontes M.V."/>
            <person name="Robinson A.J."/>
            <person name="Andreopoulos B."/>
            <person name="LaButti K."/>
            <person name="Kuo A."/>
            <person name="Mondo S."/>
            <person name="Riley R."/>
            <person name="Otillar R."/>
            <person name="Haridas S."/>
            <person name="Lipzen A."/>
            <person name="Grimwood J."/>
            <person name="Schmutz J."/>
            <person name="Clum A."/>
            <person name="Reid I.D."/>
            <person name="Moisan M.C."/>
            <person name="Butler G."/>
            <person name="Nguyen T.T.M."/>
            <person name="Dewar K."/>
            <person name="Conant G."/>
            <person name="Drula E."/>
            <person name="Henrissat B."/>
            <person name="Hansel C."/>
            <person name="Singer S."/>
            <person name="Hutchinson M.I."/>
            <person name="de Vries R.P."/>
            <person name="Natvig D.O."/>
            <person name="Powell A.J."/>
            <person name="Tsang A."/>
            <person name="Grigoriev I.V."/>
        </authorList>
    </citation>
    <scope>NUCLEOTIDE SEQUENCE [LARGE SCALE GENOMIC DNA]</scope>
    <source>
        <strain evidence="2 3">ATCC 22073</strain>
    </source>
</reference>
<dbReference type="RefSeq" id="XP_070868783.1">
    <property type="nucleotide sequence ID" value="XM_071008492.1"/>
</dbReference>
<feature type="compositionally biased region" description="Basic and acidic residues" evidence="1">
    <location>
        <begin position="646"/>
        <end position="655"/>
    </location>
</feature>
<protein>
    <submittedName>
        <fullName evidence="2">Uncharacterized protein</fullName>
    </submittedName>
</protein>
<feature type="compositionally biased region" description="Acidic residues" evidence="1">
    <location>
        <begin position="531"/>
        <end position="542"/>
    </location>
</feature>
<feature type="compositionally biased region" description="Pro residues" evidence="1">
    <location>
        <begin position="467"/>
        <end position="482"/>
    </location>
</feature>
<feature type="compositionally biased region" description="Basic and acidic residues" evidence="1">
    <location>
        <begin position="328"/>
        <end position="343"/>
    </location>
</feature>
<feature type="compositionally biased region" description="Basic and acidic residues" evidence="1">
    <location>
        <begin position="416"/>
        <end position="460"/>
    </location>
</feature>
<evidence type="ECO:0000256" key="1">
    <source>
        <dbReference type="SAM" id="MobiDB-lite"/>
    </source>
</evidence>
<name>A0ABR4DKH6_9PEZI</name>
<feature type="region of interest" description="Disordered" evidence="1">
    <location>
        <begin position="415"/>
        <end position="685"/>
    </location>
</feature>
<feature type="compositionally biased region" description="Polar residues" evidence="1">
    <location>
        <begin position="852"/>
        <end position="861"/>
    </location>
</feature>
<feature type="compositionally biased region" description="Pro residues" evidence="1">
    <location>
        <begin position="585"/>
        <end position="608"/>
    </location>
</feature>
<evidence type="ECO:0000313" key="3">
    <source>
        <dbReference type="Proteomes" id="UP001600064"/>
    </source>
</evidence>
<dbReference type="EMBL" id="JAZGUE010000002">
    <property type="protein sequence ID" value="KAL2270059.1"/>
    <property type="molecule type" value="Genomic_DNA"/>
</dbReference>
<keyword evidence="3" id="KW-1185">Reference proteome</keyword>
<feature type="compositionally biased region" description="Basic and acidic residues" evidence="1">
    <location>
        <begin position="543"/>
        <end position="557"/>
    </location>
</feature>
<feature type="compositionally biased region" description="Pro residues" evidence="1">
    <location>
        <begin position="72"/>
        <end position="81"/>
    </location>
</feature>
<feature type="region of interest" description="Disordered" evidence="1">
    <location>
        <begin position="1"/>
        <end position="84"/>
    </location>
</feature>
<feature type="region of interest" description="Disordered" evidence="1">
    <location>
        <begin position="763"/>
        <end position="782"/>
    </location>
</feature>
<gene>
    <name evidence="2" type="ORF">VTJ83DRAFT_2243</name>
</gene>